<dbReference type="Pfam" id="PF05721">
    <property type="entry name" value="PhyH"/>
    <property type="match status" value="1"/>
</dbReference>
<dbReference type="PANTHER" id="PTHR20883:SF15">
    <property type="entry name" value="PHYTANOYL-COA DIOXYGENASE DOMAIN-CONTAINING PROTEIN 1"/>
    <property type="match status" value="1"/>
</dbReference>
<dbReference type="GO" id="GO:0046872">
    <property type="term" value="F:metal ion binding"/>
    <property type="evidence" value="ECO:0007669"/>
    <property type="project" value="UniProtKB-KW"/>
</dbReference>
<reference evidence="5" key="1">
    <citation type="submission" date="2020-06" db="EMBL/GenBank/DDBJ databases">
        <title>WGS assembly of Ceratodon purpureus strain R40.</title>
        <authorList>
            <person name="Carey S.B."/>
            <person name="Jenkins J."/>
            <person name="Shu S."/>
            <person name="Lovell J.T."/>
            <person name="Sreedasyam A."/>
            <person name="Maumus F."/>
            <person name="Tiley G.P."/>
            <person name="Fernandez-Pozo N."/>
            <person name="Barry K."/>
            <person name="Chen C."/>
            <person name="Wang M."/>
            <person name="Lipzen A."/>
            <person name="Daum C."/>
            <person name="Saski C.A."/>
            <person name="Payton A.C."/>
            <person name="Mcbreen J.C."/>
            <person name="Conrad R.E."/>
            <person name="Kollar L.M."/>
            <person name="Olsson S."/>
            <person name="Huttunen S."/>
            <person name="Landis J.B."/>
            <person name="Wickett N.J."/>
            <person name="Johnson M.G."/>
            <person name="Rensing S.A."/>
            <person name="Grimwood J."/>
            <person name="Schmutz J."/>
            <person name="Mcdaniel S.F."/>
        </authorList>
    </citation>
    <scope>NUCLEOTIDE SEQUENCE</scope>
    <source>
        <strain evidence="5">R40</strain>
    </source>
</reference>
<comment type="caution">
    <text evidence="5">The sequence shown here is derived from an EMBL/GenBank/DDBJ whole genome shotgun (WGS) entry which is preliminary data.</text>
</comment>
<evidence type="ECO:0000313" key="5">
    <source>
        <dbReference type="EMBL" id="KAG0560992.1"/>
    </source>
</evidence>
<evidence type="ECO:0008006" key="7">
    <source>
        <dbReference type="Google" id="ProtNLM"/>
    </source>
</evidence>
<keyword evidence="3" id="KW-0408">Iron</keyword>
<gene>
    <name evidence="5" type="ORF">KC19_9G028600</name>
</gene>
<dbReference type="GO" id="GO:0048244">
    <property type="term" value="F:phytanoyl-CoA dioxygenase activity"/>
    <property type="evidence" value="ECO:0007669"/>
    <property type="project" value="TreeGrafter"/>
</dbReference>
<proteinExistence type="predicted"/>
<dbReference type="OrthoDB" id="445007at2759"/>
<accession>A0A8T0GVP8</accession>
<sequence length="299" mass="34027">MVLVLGFMKLWCAPEDIACVDFWIAGYLVIPDYANAAECATLLKRLDELLKDFDPSTISIFSTKNQKQYIDKYFYESANNISFFFEEKAFDENRVLMRPKELSINKVGHAMHDLDPEFRKFSRSEKVAAIAASLGYKRPAPIQSMAIFKQPGIGGEVVPHQDNTFMVTDPPSLLGFWWALEDATKENGCLWVLPKSHKDGLKRKFLKEGDSVRYDRESPEYDMSAFIPVEMKAGSLILLHGDLVHQSYENTSPKSRPAYSIHVIETDSTAYAETNWLQRNPDFPPEPLFERKAPVQTAA</sequence>
<evidence type="ECO:0000256" key="2">
    <source>
        <dbReference type="ARBA" id="ARBA00022723"/>
    </source>
</evidence>
<evidence type="ECO:0000256" key="1">
    <source>
        <dbReference type="ARBA" id="ARBA00001962"/>
    </source>
</evidence>
<dbReference type="Gene3D" id="2.60.120.620">
    <property type="entry name" value="q2cbj1_9rhob like domain"/>
    <property type="match status" value="1"/>
</dbReference>
<evidence type="ECO:0000256" key="3">
    <source>
        <dbReference type="ARBA" id="ARBA00023004"/>
    </source>
</evidence>
<dbReference type="InterPro" id="IPR008775">
    <property type="entry name" value="Phytyl_CoA_dOase-like"/>
</dbReference>
<dbReference type="AlphaFoldDB" id="A0A8T0GVP8"/>
<dbReference type="Proteomes" id="UP000822688">
    <property type="component" value="Chromosome 9"/>
</dbReference>
<name>A0A8T0GVP8_CERPU</name>
<evidence type="ECO:0000256" key="4">
    <source>
        <dbReference type="SAM" id="MobiDB-lite"/>
    </source>
</evidence>
<protein>
    <recommendedName>
        <fullName evidence="7">Phytanoyl-CoA dioxygenase</fullName>
    </recommendedName>
</protein>
<keyword evidence="2" id="KW-0479">Metal-binding</keyword>
<comment type="cofactor">
    <cofactor evidence="1">
        <name>Fe cation</name>
        <dbReference type="ChEBI" id="CHEBI:24875"/>
    </cofactor>
</comment>
<evidence type="ECO:0000313" key="6">
    <source>
        <dbReference type="Proteomes" id="UP000822688"/>
    </source>
</evidence>
<feature type="region of interest" description="Disordered" evidence="4">
    <location>
        <begin position="278"/>
        <end position="299"/>
    </location>
</feature>
<dbReference type="EMBL" id="CM026430">
    <property type="protein sequence ID" value="KAG0560992.1"/>
    <property type="molecule type" value="Genomic_DNA"/>
</dbReference>
<dbReference type="PANTHER" id="PTHR20883">
    <property type="entry name" value="PHYTANOYL-COA DIOXYGENASE DOMAIN CONTAINING 1"/>
    <property type="match status" value="1"/>
</dbReference>
<keyword evidence="6" id="KW-1185">Reference proteome</keyword>
<organism evidence="5 6">
    <name type="scientific">Ceratodon purpureus</name>
    <name type="common">Fire moss</name>
    <name type="synonym">Dicranum purpureum</name>
    <dbReference type="NCBI Taxonomy" id="3225"/>
    <lineage>
        <taxon>Eukaryota</taxon>
        <taxon>Viridiplantae</taxon>
        <taxon>Streptophyta</taxon>
        <taxon>Embryophyta</taxon>
        <taxon>Bryophyta</taxon>
        <taxon>Bryophytina</taxon>
        <taxon>Bryopsida</taxon>
        <taxon>Dicranidae</taxon>
        <taxon>Pseudoditrichales</taxon>
        <taxon>Ditrichaceae</taxon>
        <taxon>Ceratodon</taxon>
    </lineage>
</organism>
<dbReference type="SUPFAM" id="SSF51197">
    <property type="entry name" value="Clavaminate synthase-like"/>
    <property type="match status" value="1"/>
</dbReference>